<dbReference type="InterPro" id="IPR000182">
    <property type="entry name" value="GNAT_dom"/>
</dbReference>
<name>A0ABV9Y2W2_9PSEU</name>
<proteinExistence type="predicted"/>
<keyword evidence="2" id="KW-0808">Transferase</keyword>
<dbReference type="Pfam" id="PF00583">
    <property type="entry name" value="Acetyltransf_1"/>
    <property type="match status" value="1"/>
</dbReference>
<dbReference type="InterPro" id="IPR052742">
    <property type="entry name" value="Mito_N-acetyltransferase"/>
</dbReference>
<dbReference type="CDD" id="cd04301">
    <property type="entry name" value="NAT_SF"/>
    <property type="match status" value="1"/>
</dbReference>
<dbReference type="InterPro" id="IPR016181">
    <property type="entry name" value="Acyl_CoA_acyltransferase"/>
</dbReference>
<reference evidence="3" key="1">
    <citation type="journal article" date="2019" name="Int. J. Syst. Evol. Microbiol.">
        <title>The Global Catalogue of Microorganisms (GCM) 10K type strain sequencing project: providing services to taxonomists for standard genome sequencing and annotation.</title>
        <authorList>
            <consortium name="The Broad Institute Genomics Platform"/>
            <consortium name="The Broad Institute Genome Sequencing Center for Infectious Disease"/>
            <person name="Wu L."/>
            <person name="Ma J."/>
        </authorList>
    </citation>
    <scope>NUCLEOTIDE SEQUENCE [LARGE SCALE GENOMIC DNA]</scope>
    <source>
        <strain evidence="3">KCTC 12848</strain>
    </source>
</reference>
<dbReference type="EC" id="2.3.-.-" evidence="2"/>
<evidence type="ECO:0000313" key="2">
    <source>
        <dbReference type="EMBL" id="MFC5057053.1"/>
    </source>
</evidence>
<dbReference type="Proteomes" id="UP001595833">
    <property type="component" value="Unassembled WGS sequence"/>
</dbReference>
<accession>A0ABV9Y2W2</accession>
<sequence length="179" mass="19250">MTGTMGGVPPVTIREAHEDDWPSMWSIIHDVVTGQRTFPYDPDMSEFDARRIWLLGAPARVVVAVRGDRVVGTANMYANRPGPGSHVASGSLMVAEEARGAGVGRALTVDMIAWARRRGFAAIQFNAVVEVNTAAVRLYESLGFVTLGTAPGAFRHPTLGHVGLRIMWLDLRRPGGATG</sequence>
<dbReference type="GO" id="GO:0016746">
    <property type="term" value="F:acyltransferase activity"/>
    <property type="evidence" value="ECO:0007669"/>
    <property type="project" value="UniProtKB-KW"/>
</dbReference>
<organism evidence="2 3">
    <name type="scientific">Saccharothrix xinjiangensis</name>
    <dbReference type="NCBI Taxonomy" id="204798"/>
    <lineage>
        <taxon>Bacteria</taxon>
        <taxon>Bacillati</taxon>
        <taxon>Actinomycetota</taxon>
        <taxon>Actinomycetes</taxon>
        <taxon>Pseudonocardiales</taxon>
        <taxon>Pseudonocardiaceae</taxon>
        <taxon>Saccharothrix</taxon>
    </lineage>
</organism>
<feature type="domain" description="N-acetyltransferase" evidence="1">
    <location>
        <begin position="11"/>
        <end position="172"/>
    </location>
</feature>
<keyword evidence="3" id="KW-1185">Reference proteome</keyword>
<evidence type="ECO:0000313" key="3">
    <source>
        <dbReference type="Proteomes" id="UP001595833"/>
    </source>
</evidence>
<dbReference type="RefSeq" id="WP_344039044.1">
    <property type="nucleotide sequence ID" value="NZ_BAAAKE010000014.1"/>
</dbReference>
<gene>
    <name evidence="2" type="ORF">ACFPFM_25315</name>
</gene>
<keyword evidence="2" id="KW-0012">Acyltransferase</keyword>
<comment type="caution">
    <text evidence="2">The sequence shown here is derived from an EMBL/GenBank/DDBJ whole genome shotgun (WGS) entry which is preliminary data.</text>
</comment>
<dbReference type="PANTHER" id="PTHR43138:SF1">
    <property type="entry name" value="N-ACETYLTRANSFERASE ACA1"/>
    <property type="match status" value="1"/>
</dbReference>
<dbReference type="Gene3D" id="3.40.630.30">
    <property type="match status" value="1"/>
</dbReference>
<evidence type="ECO:0000259" key="1">
    <source>
        <dbReference type="PROSITE" id="PS51186"/>
    </source>
</evidence>
<dbReference type="PROSITE" id="PS51186">
    <property type="entry name" value="GNAT"/>
    <property type="match status" value="1"/>
</dbReference>
<protein>
    <submittedName>
        <fullName evidence="2">GNAT family N-acetyltransferase</fullName>
        <ecNumber evidence="2">2.3.-.-</ecNumber>
    </submittedName>
</protein>
<dbReference type="EMBL" id="JBHSJB010000025">
    <property type="protein sequence ID" value="MFC5057053.1"/>
    <property type="molecule type" value="Genomic_DNA"/>
</dbReference>
<dbReference type="PANTHER" id="PTHR43138">
    <property type="entry name" value="ACETYLTRANSFERASE, GNAT FAMILY"/>
    <property type="match status" value="1"/>
</dbReference>
<dbReference type="SUPFAM" id="SSF55729">
    <property type="entry name" value="Acyl-CoA N-acyltransferases (Nat)"/>
    <property type="match status" value="1"/>
</dbReference>